<feature type="region of interest" description="Disordered" evidence="1">
    <location>
        <begin position="1692"/>
        <end position="1712"/>
    </location>
</feature>
<feature type="compositionally biased region" description="Polar residues" evidence="1">
    <location>
        <begin position="1701"/>
        <end position="1712"/>
    </location>
</feature>
<dbReference type="Proteomes" id="UP000092583">
    <property type="component" value="Unassembled WGS sequence"/>
</dbReference>
<keyword evidence="3" id="KW-0418">Kinase</keyword>
<feature type="region of interest" description="Disordered" evidence="1">
    <location>
        <begin position="317"/>
        <end position="358"/>
    </location>
</feature>
<proteinExistence type="predicted"/>
<dbReference type="PRINTS" id="PR00109">
    <property type="entry name" value="TYRKINASE"/>
</dbReference>
<reference evidence="4" key="2">
    <citation type="submission" date="2013-12" db="EMBL/GenBank/DDBJ databases">
        <title>Evolution of pathogenesis and genome organization in the Tremellales.</title>
        <authorList>
            <person name="Cuomo C."/>
            <person name="Litvintseva A."/>
            <person name="Heitman J."/>
            <person name="Chen Y."/>
            <person name="Sun S."/>
            <person name="Springer D."/>
            <person name="Dromer F."/>
            <person name="Young S."/>
            <person name="Zeng Q."/>
            <person name="Chapman S."/>
            <person name="Gujja S."/>
            <person name="Saif S."/>
            <person name="Birren B."/>
        </authorList>
    </citation>
    <scope>NUCLEOTIDE SEQUENCE [LARGE SCALE GENOMIC DNA]</scope>
    <source>
        <strain evidence="4">CBS 10435</strain>
    </source>
</reference>
<dbReference type="SUPFAM" id="SSF56112">
    <property type="entry name" value="Protein kinase-like (PK-like)"/>
    <property type="match status" value="2"/>
</dbReference>
<dbReference type="GO" id="GO:0004674">
    <property type="term" value="F:protein serine/threonine kinase activity"/>
    <property type="evidence" value="ECO:0007669"/>
    <property type="project" value="TreeGrafter"/>
</dbReference>
<dbReference type="InterPro" id="IPR000719">
    <property type="entry name" value="Prot_kinase_dom"/>
</dbReference>
<organism evidence="3 4">
    <name type="scientific">Kwoniella mangroviensis CBS 10435</name>
    <dbReference type="NCBI Taxonomy" id="1331196"/>
    <lineage>
        <taxon>Eukaryota</taxon>
        <taxon>Fungi</taxon>
        <taxon>Dikarya</taxon>
        <taxon>Basidiomycota</taxon>
        <taxon>Agaricomycotina</taxon>
        <taxon>Tremellomycetes</taxon>
        <taxon>Tremellales</taxon>
        <taxon>Cryptococcaceae</taxon>
        <taxon>Kwoniella</taxon>
    </lineage>
</organism>
<feature type="region of interest" description="Disordered" evidence="1">
    <location>
        <begin position="2026"/>
        <end position="2070"/>
    </location>
</feature>
<dbReference type="Pfam" id="PF07714">
    <property type="entry name" value="PK_Tyr_Ser-Thr"/>
    <property type="match status" value="2"/>
</dbReference>
<dbReference type="InterPro" id="IPR011009">
    <property type="entry name" value="Kinase-like_dom_sf"/>
</dbReference>
<dbReference type="PROSITE" id="PS50011">
    <property type="entry name" value="PROTEIN_KINASE_DOM"/>
    <property type="match status" value="2"/>
</dbReference>
<feature type="region of interest" description="Disordered" evidence="1">
    <location>
        <begin position="1"/>
        <end position="50"/>
    </location>
</feature>
<feature type="compositionally biased region" description="Pro residues" evidence="1">
    <location>
        <begin position="335"/>
        <end position="347"/>
    </location>
</feature>
<dbReference type="Gene3D" id="1.10.510.10">
    <property type="entry name" value="Transferase(Phosphotransferase) domain 1"/>
    <property type="match status" value="3"/>
</dbReference>
<feature type="domain" description="Protein kinase" evidence="2">
    <location>
        <begin position="442"/>
        <end position="697"/>
    </location>
</feature>
<dbReference type="PANTHER" id="PTHR44329">
    <property type="entry name" value="SERINE/THREONINE-PROTEIN KINASE TNNI3K-RELATED"/>
    <property type="match status" value="1"/>
</dbReference>
<evidence type="ECO:0000256" key="1">
    <source>
        <dbReference type="SAM" id="MobiDB-lite"/>
    </source>
</evidence>
<dbReference type="CDD" id="cd21037">
    <property type="entry name" value="MLKL_NTD"/>
    <property type="match status" value="1"/>
</dbReference>
<sequence>MSTSSVKAPSLNSKNGSLPSVPQSSSSTKSRVSNSTSNTPSPRPQLLLNGVSPQDVIAESPVSAENPDEQAQMIRSTSKYSISPLTKSTRSYSGNRSVIDPLDDPFAHSIQRLEKAVDRFEMVGSGMEFVGNVLSAIPLLQTGGAIMMCLRQMLDAAKKVMENKLDALGLVSDSITIVEAVQGRIRSSTTPLSEDVQYGVEALFVKLTSNTELLQNFVGRSKFKLFLYASKMQRQIDDARNDTLMYIARFTLESIVSFDQLQQEAQVQREQDRQDFAKRLEQFIRNPESARHLIANEEVPEILVTLQREVERQYHNRYRSPGSSSPSSAAVQFPTPHPYYPPPPPTTAPQTRYGGSEAVQSSEVQAFSVDNDDLALTRQATWEESEPVITRHGRRAWQVTTDETDIETSKGMFCQSFLKYLRSESQKSVEDLPVWTITEYEVYREQRECTSNFAKVWKGRWHDQEVAIKDLDPLTDKHLFLAEVNIWCRLDSEFVLPFFGASSAVGPPPWFLVSPWMKNGRITDYIRSDAGSKVDRIALIHRAAQGMEYLHSRDVVHGDLKGQNILIDDEGRPRLCDFGLSQIKIDITSKSANPTEGESNAGTLRFLPPERLKSSPMTKECDVYSFAMTIYQIYSGEIPFAALDAYNAKMSILEGVRPPQISDIPDQLYGLMTRCWAADPRIRPSFEEITAELQGMYNHADSPAQSYRSVPTLLDLSGDRLEPPQPTSNLAIPMERLNIGKTRTEAESTLTAQLSVPTELDEHDSRDPVFSDDESDRISVASDAASAIYLPDQTDREAPTELELERRYRKYFNYHDYSDHFNLPQWNPTIVALGDIGFMKDGRFVYLDNAIGSKITPGQGLLFSTAAPLNVIAVSETAIYPKLVSDMAKDFGVRIVSAFRTKKTRFTKAVRRQTSVPMYPGRKAVRLIVADGKMQMIRDYSKLKAYLMENIDGILKIAEEQGYGLMQKTDIVLVVGVLIANNYAMAVSDFAPGASLKFNVLSPTRKSDKEPWGFWTLARDQGDDASSYRLETSSGSSSNPSPAPSQSHVPPSPPGLPIINRRLPDVDDGPLQYSVKTSKPNGPKNEPVTATTVNKLASAISEPSYTDYYQKEVANLEKMIKRLDKSEIVTGLVGDIARTVELIAPAGAVLGMISKFFGYVKSIKTIKLEALGLVRSSVETTISIQDCLVTIEFKVSLAMVKSINKFYNHKQSSIFNDNNLGVTAQSDDFILTNALVNALQLNNDNLSDYLGINQLTIQEMISLRAILQARRTSAGTSSLTTRPTSPADQLSTDSPRTGSTQQSATHQIYMVLGIKYDKADSPGLNGNVTEDGAEENSSPPRGYAKYAEGPASHGYKVPLDSAGDLYNLRNQLFDRVIEILSQRISTDSTELETTSREGGIDEIGLIKERLLGSHAEKRSTSKVWKGSYLGKAVRIKRLDWLDHVPGATTETLSSVRQVYLKQIQLLKTMTSSPFIMRFVGAIGSTEGSSQWSIVSEYMPHGDVLAYLGSEAGRQADRVVLAYQVAQGLEHLHNQQIIHANLTPSTLTTQKNAPFIAPEVVAGGSATELSDVFAFGKTAFQILTGVAPSKPHVWPQRGPYRYNRSWASHNTVTIYEFLSRCFAEKPQHRFAIRQILGIMEKIGMTRMSDTKDFTPYSMKIRLKWWETTVAVHGAKTLPGLSDAQRHALSSKIDTLKSESKDQNNQGLDSNYSNAEPSYVNHGLFKRMPEVLLTSLPAFRANCYTSYFLVDDTVELYTLLRYVGNQMSTDSPADWLLAYEVASRRLVDNIEILRTVSACDTYVQLIFWEILHEVMWASRILTCQRLVELRNRTGGGFQSSNDQSRKFWDSLCTLKADRKLCDSILVAQLLRRGKDAGSCELLLGGRFPKDNLHLLGCVLSCEEFKSEDPKPTGFQGRLEDYPKWSSPILTMLGDLDARASHGERLVLSESTAMEREEPLLPKQEREILALVRGDDFMTYHESLQDAWDLCSAHIIEYESGFGGSQFPSLDKQALESTTILNEDDQEATGLPSNIADKAPAKIPIDPGFRFRTTKDQSLESRRPQGLSPGETALDEDLCETDEAKQKAKAIQEMWGTLWQEQEPSTRPETSSTAPTAWQSAVPMASRIAASPDDTKDDAQSGVPLFWYTPSARWVN</sequence>
<evidence type="ECO:0000313" key="3">
    <source>
        <dbReference type="EMBL" id="OCF54636.1"/>
    </source>
</evidence>
<feature type="region of interest" description="Disordered" evidence="1">
    <location>
        <begin position="1274"/>
        <end position="1303"/>
    </location>
</feature>
<evidence type="ECO:0000313" key="4">
    <source>
        <dbReference type="Proteomes" id="UP000092583"/>
    </source>
</evidence>
<feature type="compositionally biased region" description="Polar residues" evidence="1">
    <location>
        <begin position="1"/>
        <end position="16"/>
    </location>
</feature>
<feature type="region of interest" description="Disordered" evidence="1">
    <location>
        <begin position="1069"/>
        <end position="1088"/>
    </location>
</feature>
<feature type="region of interest" description="Disordered" evidence="1">
    <location>
        <begin position="1322"/>
        <end position="1349"/>
    </location>
</feature>
<dbReference type="InterPro" id="IPR001245">
    <property type="entry name" value="Ser-Thr/Tyr_kinase_cat_dom"/>
</dbReference>
<dbReference type="PROSITE" id="PS00108">
    <property type="entry name" value="PROTEIN_KINASE_ST"/>
    <property type="match status" value="1"/>
</dbReference>
<feature type="compositionally biased region" description="Polar residues" evidence="1">
    <location>
        <begin position="2097"/>
        <end position="2116"/>
    </location>
</feature>
<accession>A0A1B9IGC4</accession>
<dbReference type="GO" id="GO:0005524">
    <property type="term" value="F:ATP binding"/>
    <property type="evidence" value="ECO:0007669"/>
    <property type="project" value="InterPro"/>
</dbReference>
<feature type="compositionally biased region" description="Low complexity" evidence="1">
    <location>
        <begin position="17"/>
        <end position="40"/>
    </location>
</feature>
<feature type="domain" description="Protein kinase" evidence="2">
    <location>
        <begin position="1389"/>
        <end position="1641"/>
    </location>
</feature>
<feature type="region of interest" description="Disordered" evidence="1">
    <location>
        <begin position="1025"/>
        <end position="1061"/>
    </location>
</feature>
<feature type="compositionally biased region" description="Basic and acidic residues" evidence="1">
    <location>
        <begin position="2050"/>
        <end position="2060"/>
    </location>
</feature>
<keyword evidence="3" id="KW-0808">Transferase</keyword>
<dbReference type="InterPro" id="IPR059179">
    <property type="entry name" value="MLKL-like_MCAfunc"/>
</dbReference>
<dbReference type="STRING" id="1331196.A0A1B9IGC4"/>
<dbReference type="EMBL" id="KI669469">
    <property type="protein sequence ID" value="OCF54636.1"/>
    <property type="molecule type" value="Genomic_DNA"/>
</dbReference>
<dbReference type="InterPro" id="IPR051681">
    <property type="entry name" value="Ser/Thr_Kinases-Pseudokinases"/>
</dbReference>
<feature type="compositionally biased region" description="Low complexity" evidence="1">
    <location>
        <begin position="1033"/>
        <end position="1047"/>
    </location>
</feature>
<protein>
    <submittedName>
        <fullName evidence="3">TKL protein kinase</fullName>
    </submittedName>
</protein>
<reference evidence="3 4" key="1">
    <citation type="submission" date="2013-07" db="EMBL/GenBank/DDBJ databases">
        <title>The Genome Sequence of Kwoniella mangroviensis CBS10435.</title>
        <authorList>
            <consortium name="The Broad Institute Genome Sequencing Platform"/>
            <person name="Cuomo C."/>
            <person name="Litvintseva A."/>
            <person name="Chen Y."/>
            <person name="Heitman J."/>
            <person name="Sun S."/>
            <person name="Springer D."/>
            <person name="Dromer F."/>
            <person name="Young S.K."/>
            <person name="Zeng Q."/>
            <person name="Gargeya S."/>
            <person name="Fitzgerald M."/>
            <person name="Abouelleil A."/>
            <person name="Alvarado L."/>
            <person name="Berlin A.M."/>
            <person name="Chapman S.B."/>
            <person name="Dewar J."/>
            <person name="Goldberg J."/>
            <person name="Griggs A."/>
            <person name="Gujja S."/>
            <person name="Hansen M."/>
            <person name="Howarth C."/>
            <person name="Imamovic A."/>
            <person name="Larimer J."/>
            <person name="McCowan C."/>
            <person name="Murphy C."/>
            <person name="Pearson M."/>
            <person name="Priest M."/>
            <person name="Roberts A."/>
            <person name="Saif S."/>
            <person name="Shea T."/>
            <person name="Sykes S."/>
            <person name="Wortman J."/>
            <person name="Nusbaum C."/>
            <person name="Birren B."/>
        </authorList>
    </citation>
    <scope>NUCLEOTIDE SEQUENCE [LARGE SCALE GENOMIC DNA]</scope>
    <source>
        <strain evidence="3 4">CBS 10435</strain>
    </source>
</reference>
<dbReference type="InterPro" id="IPR008271">
    <property type="entry name" value="Ser/Thr_kinase_AS"/>
</dbReference>
<feature type="region of interest" description="Disordered" evidence="1">
    <location>
        <begin position="2097"/>
        <end position="2140"/>
    </location>
</feature>
<evidence type="ECO:0000259" key="2">
    <source>
        <dbReference type="PROSITE" id="PS50011"/>
    </source>
</evidence>
<dbReference type="Gene3D" id="3.30.200.20">
    <property type="entry name" value="Phosphorylase Kinase, domain 1"/>
    <property type="match status" value="1"/>
</dbReference>
<dbReference type="OrthoDB" id="1668230at2759"/>
<gene>
    <name evidence="3" type="ORF">L486_07768</name>
</gene>
<keyword evidence="4" id="KW-1185">Reference proteome</keyword>
<name>A0A1B9IGC4_9TREE</name>
<dbReference type="SMART" id="SM00220">
    <property type="entry name" value="S_TKc"/>
    <property type="match status" value="1"/>
</dbReference>